<feature type="binding site" evidence="4">
    <location>
        <position position="331"/>
    </location>
    <ligand>
        <name>S-adenosyl-L-methionine</name>
        <dbReference type="ChEBI" id="CHEBI:59789"/>
    </ligand>
</feature>
<protein>
    <submittedName>
        <fullName evidence="7">23S rRNA m(5)U-1939 methyltransferase</fullName>
    </submittedName>
</protein>
<dbReference type="PANTHER" id="PTHR11061:SF30">
    <property type="entry name" value="TRNA (URACIL(54)-C(5))-METHYLTRANSFERASE"/>
    <property type="match status" value="1"/>
</dbReference>
<feature type="binding site" evidence="4">
    <location>
        <position position="310"/>
    </location>
    <ligand>
        <name>S-adenosyl-L-methionine</name>
        <dbReference type="ChEBI" id="CHEBI:59789"/>
    </ligand>
</feature>
<dbReference type="AlphaFoldDB" id="A0A1N7P0K8"/>
<organism evidence="7 8">
    <name type="scientific">Alicyclobacillus vulcanalis</name>
    <dbReference type="NCBI Taxonomy" id="252246"/>
    <lineage>
        <taxon>Bacteria</taxon>
        <taxon>Bacillati</taxon>
        <taxon>Bacillota</taxon>
        <taxon>Bacilli</taxon>
        <taxon>Bacillales</taxon>
        <taxon>Alicyclobacillaceae</taxon>
        <taxon>Alicyclobacillus</taxon>
    </lineage>
</organism>
<feature type="binding site" evidence="4">
    <location>
        <position position="379"/>
    </location>
    <ligand>
        <name>S-adenosyl-L-methionine</name>
        <dbReference type="ChEBI" id="CHEBI:59789"/>
    </ligand>
</feature>
<feature type="active site" evidence="5">
    <location>
        <position position="406"/>
    </location>
</feature>
<evidence type="ECO:0000256" key="5">
    <source>
        <dbReference type="PROSITE-ProRule" id="PRU10015"/>
    </source>
</evidence>
<evidence type="ECO:0000256" key="1">
    <source>
        <dbReference type="ARBA" id="ARBA00022603"/>
    </source>
</evidence>
<dbReference type="SUPFAM" id="SSF50249">
    <property type="entry name" value="Nucleic acid-binding proteins"/>
    <property type="match status" value="1"/>
</dbReference>
<dbReference type="PROSITE" id="PS01230">
    <property type="entry name" value="TRMA_1"/>
    <property type="match status" value="1"/>
</dbReference>
<dbReference type="InterPro" id="IPR012340">
    <property type="entry name" value="NA-bd_OB-fold"/>
</dbReference>
<dbReference type="Pfam" id="PF05958">
    <property type="entry name" value="tRNA_U5-meth_tr"/>
    <property type="match status" value="1"/>
</dbReference>
<dbReference type="PANTHER" id="PTHR11061">
    <property type="entry name" value="RNA M5U METHYLTRANSFERASE"/>
    <property type="match status" value="1"/>
</dbReference>
<accession>A0A1N7P0K8</accession>
<dbReference type="FunFam" id="3.40.50.150:FF:000009">
    <property type="entry name" value="23S rRNA (Uracil(1939)-C(5))-methyltransferase RlmD"/>
    <property type="match status" value="1"/>
</dbReference>
<dbReference type="CDD" id="cd02440">
    <property type="entry name" value="AdoMet_MTases"/>
    <property type="match status" value="1"/>
</dbReference>
<dbReference type="NCBIfam" id="TIGR00479">
    <property type="entry name" value="rumA"/>
    <property type="match status" value="1"/>
</dbReference>
<gene>
    <name evidence="7" type="ORF">SAMN05421799_110130</name>
</gene>
<dbReference type="PROSITE" id="PS50926">
    <property type="entry name" value="TRAM"/>
    <property type="match status" value="1"/>
</dbReference>
<feature type="active site" description="Nucleophile" evidence="4">
    <location>
        <position position="406"/>
    </location>
</feature>
<comment type="similarity">
    <text evidence="4">Belongs to the class I-like SAM-binding methyltransferase superfamily. RNA M5U methyltransferase family.</text>
</comment>
<feature type="binding site" evidence="4">
    <location>
        <position position="281"/>
    </location>
    <ligand>
        <name>S-adenosyl-L-methionine</name>
        <dbReference type="ChEBI" id="CHEBI:59789"/>
    </ligand>
</feature>
<dbReference type="Gene3D" id="2.40.50.140">
    <property type="entry name" value="Nucleic acid-binding proteins"/>
    <property type="match status" value="1"/>
</dbReference>
<evidence type="ECO:0000256" key="3">
    <source>
        <dbReference type="ARBA" id="ARBA00022691"/>
    </source>
</evidence>
<dbReference type="GO" id="GO:0070041">
    <property type="term" value="F:rRNA (uridine-C5-)-methyltransferase activity"/>
    <property type="evidence" value="ECO:0007669"/>
    <property type="project" value="TreeGrafter"/>
</dbReference>
<keyword evidence="2 4" id="KW-0808">Transferase</keyword>
<evidence type="ECO:0000256" key="2">
    <source>
        <dbReference type="ARBA" id="ARBA00022679"/>
    </source>
</evidence>
<keyword evidence="3 4" id="KW-0949">S-adenosyl-L-methionine</keyword>
<name>A0A1N7P0K8_9BACL</name>
<sequence>MASTGSPPIAAGEAYEVEAIRQNDDGDGVASIHGMTVFIPFLLPGERARVRIEQVEKRFARARLVERMSDGPDRVEPRCPVFTRCGGCQVQHMAYEAQAAWKEARIRRMAARLGLEDGVVQPIEASRAPYRYRNQVQMPVRWNEAAERVEMGFFALGSHEMAVTETCLLVSAEMDDVLRRARWFLTSLGSTAQFVHHVIVRQSRATGDLAVVFAVTDDDPRVKRSVGRFHAPHVAQVSVTVQPRAHGPVWGDSIDVMKGASHLEERLCDLRVRWSPRSFLQVQADMAERLYQHVVHAAQVRETDVVIDAYCGVGVMTLLLARRAARAVGIEEVDDAIADARVNAKLNNLQNAEFVVDRVERWLPRHVAQGNRADVLVFDPPRKGVDRAAIEAAAEANVDRLVYVSCNPATLERDLRLLMARGFCVTSIRPFDMFPQTSHVECVVAMKRG</sequence>
<dbReference type="Gene3D" id="3.40.50.150">
    <property type="entry name" value="Vaccinia Virus protein VP39"/>
    <property type="match status" value="1"/>
</dbReference>
<evidence type="ECO:0000259" key="6">
    <source>
        <dbReference type="PROSITE" id="PS50926"/>
    </source>
</evidence>
<keyword evidence="8" id="KW-1185">Reference proteome</keyword>
<dbReference type="EMBL" id="FTOO01000010">
    <property type="protein sequence ID" value="SIT04100.1"/>
    <property type="molecule type" value="Genomic_DNA"/>
</dbReference>
<dbReference type="GO" id="GO:0070475">
    <property type="term" value="P:rRNA base methylation"/>
    <property type="evidence" value="ECO:0007669"/>
    <property type="project" value="TreeGrafter"/>
</dbReference>
<dbReference type="STRING" id="252246.SAMN05421799_110130"/>
<keyword evidence="1 4" id="KW-0489">Methyltransferase</keyword>
<reference evidence="8" key="1">
    <citation type="submission" date="2017-01" db="EMBL/GenBank/DDBJ databases">
        <authorList>
            <person name="Varghese N."/>
            <person name="Submissions S."/>
        </authorList>
    </citation>
    <scope>NUCLEOTIDE SEQUENCE [LARGE SCALE GENOMIC DNA]</scope>
    <source>
        <strain evidence="8">DSM 16176</strain>
    </source>
</reference>
<evidence type="ECO:0000313" key="8">
    <source>
        <dbReference type="Proteomes" id="UP000186156"/>
    </source>
</evidence>
<dbReference type="InterPro" id="IPR030391">
    <property type="entry name" value="MeTrfase_TrmA_CS"/>
</dbReference>
<feature type="domain" description="TRAM" evidence="6">
    <location>
        <begin position="8"/>
        <end position="66"/>
    </location>
</feature>
<dbReference type="Proteomes" id="UP000186156">
    <property type="component" value="Unassembled WGS sequence"/>
</dbReference>
<proteinExistence type="inferred from homology"/>
<dbReference type="RefSeq" id="WP_076348367.1">
    <property type="nucleotide sequence ID" value="NZ_FTOO01000010.1"/>
</dbReference>
<dbReference type="InterPro" id="IPR029063">
    <property type="entry name" value="SAM-dependent_MTases_sf"/>
</dbReference>
<evidence type="ECO:0000313" key="7">
    <source>
        <dbReference type="EMBL" id="SIT04100.1"/>
    </source>
</evidence>
<dbReference type="PROSITE" id="PS01231">
    <property type="entry name" value="TRMA_2"/>
    <property type="match status" value="1"/>
</dbReference>
<dbReference type="SUPFAM" id="SSF53335">
    <property type="entry name" value="S-adenosyl-L-methionine-dependent methyltransferases"/>
    <property type="match status" value="1"/>
</dbReference>
<dbReference type="PROSITE" id="PS51687">
    <property type="entry name" value="SAM_MT_RNA_M5U"/>
    <property type="match status" value="1"/>
</dbReference>
<evidence type="ECO:0000256" key="4">
    <source>
        <dbReference type="PROSITE-ProRule" id="PRU01024"/>
    </source>
</evidence>
<dbReference type="InterPro" id="IPR010280">
    <property type="entry name" value="U5_MeTrfase_fam"/>
</dbReference>
<dbReference type="Gene3D" id="2.40.50.1070">
    <property type="match status" value="1"/>
</dbReference>
<dbReference type="OrthoDB" id="9804590at2"/>
<dbReference type="InterPro" id="IPR002792">
    <property type="entry name" value="TRAM_dom"/>
</dbReference>
<dbReference type="Pfam" id="PF01938">
    <property type="entry name" value="TRAM"/>
    <property type="match status" value="1"/>
</dbReference>
<dbReference type="InterPro" id="IPR030390">
    <property type="entry name" value="MeTrfase_TrmA_AS"/>
</dbReference>